<proteinExistence type="inferred from homology"/>
<dbReference type="PANTHER" id="PTHR30071:SF1">
    <property type="entry name" value="CYTOCHROME B_B6 PROTEIN-RELATED"/>
    <property type="match status" value="1"/>
</dbReference>
<evidence type="ECO:0000313" key="11">
    <source>
        <dbReference type="EMBL" id="ROO32788.1"/>
    </source>
</evidence>
<name>A0A423Q2P4_9GAMM</name>
<evidence type="ECO:0000256" key="6">
    <source>
        <dbReference type="ARBA" id="ARBA00022748"/>
    </source>
</evidence>
<dbReference type="PRINTS" id="PR01386">
    <property type="entry name" value="CCMCBIOGNSIS"/>
</dbReference>
<keyword evidence="12" id="KW-1185">Reference proteome</keyword>
<dbReference type="GO" id="GO:0005886">
    <property type="term" value="C:plasma membrane"/>
    <property type="evidence" value="ECO:0007669"/>
    <property type="project" value="UniProtKB-SubCell"/>
</dbReference>
<dbReference type="NCBIfam" id="TIGR01191">
    <property type="entry name" value="ccmC"/>
    <property type="match status" value="1"/>
</dbReference>
<reference evidence="11 12" key="1">
    <citation type="submission" date="2013-10" db="EMBL/GenBank/DDBJ databases">
        <title>Salinisphaera japonica YTM-1 Genome Sequencing.</title>
        <authorList>
            <person name="Lai Q."/>
            <person name="Li C."/>
            <person name="Shao Z."/>
        </authorList>
    </citation>
    <scope>NUCLEOTIDE SEQUENCE [LARGE SCALE GENOMIC DNA]</scope>
    <source>
        <strain evidence="11 12">YTM-1</strain>
    </source>
</reference>
<comment type="caution">
    <text evidence="11">The sequence shown here is derived from an EMBL/GenBank/DDBJ whole genome shotgun (WGS) entry which is preliminary data.</text>
</comment>
<comment type="similarity">
    <text evidence="3 9">Belongs to the CcmC/CycZ/HelC family.</text>
</comment>
<comment type="function">
    <text evidence="1 9">Required for the export of heme to the periplasm for the biogenesis of c-type cytochromes.</text>
</comment>
<keyword evidence="5 9" id="KW-0812">Transmembrane</keyword>
<dbReference type="InterPro" id="IPR045062">
    <property type="entry name" value="Cyt_c_biogenesis_CcsA/CcmC"/>
</dbReference>
<feature type="transmembrane region" description="Helical" evidence="9">
    <location>
        <begin position="230"/>
        <end position="253"/>
    </location>
</feature>
<feature type="transmembrane region" description="Helical" evidence="9">
    <location>
        <begin position="156"/>
        <end position="175"/>
    </location>
</feature>
<dbReference type="InterPro" id="IPR002541">
    <property type="entry name" value="Cyt_c_assembly"/>
</dbReference>
<dbReference type="FunCoup" id="A0A423Q2P4">
    <property type="interactions" value="222"/>
</dbReference>
<dbReference type="Pfam" id="PF01578">
    <property type="entry name" value="Cytochrom_C_asm"/>
    <property type="match status" value="1"/>
</dbReference>
<sequence length="274" mass="30355">MALSGCDIHMHVRLGHDEKTVVSLTMDKGVKQRFHRLGSSPYFYDASARWAIWLAVPAVICIAYAVIAGLVYVPPDYQQGDVFRILYIHVPSAWLSLFGYTAMAVAGVVALVWRLKLAEIFIAAAAPVGASFTFLALVTGAIWGEPTWGTYWVWDARLTSELILLFLYLGVIALHRSIASPRAAGRACALLSIVGVINVPIIHYSVVWWTTLHQGATLGLTGGSNMDADMLWPLLAGALGFTCLFGWLTLWGMRVQLLWRERRSRWVMKRIAHG</sequence>
<dbReference type="Proteomes" id="UP000285310">
    <property type="component" value="Unassembled WGS sequence"/>
</dbReference>
<evidence type="ECO:0000256" key="4">
    <source>
        <dbReference type="ARBA" id="ARBA00016463"/>
    </source>
</evidence>
<evidence type="ECO:0000256" key="2">
    <source>
        <dbReference type="ARBA" id="ARBA00004141"/>
    </source>
</evidence>
<evidence type="ECO:0000256" key="3">
    <source>
        <dbReference type="ARBA" id="ARBA00005840"/>
    </source>
</evidence>
<evidence type="ECO:0000256" key="5">
    <source>
        <dbReference type="ARBA" id="ARBA00022692"/>
    </source>
</evidence>
<accession>A0A423Q2P4</accession>
<dbReference type="GO" id="GO:0015232">
    <property type="term" value="F:heme transmembrane transporter activity"/>
    <property type="evidence" value="ECO:0007669"/>
    <property type="project" value="InterPro"/>
</dbReference>
<dbReference type="EMBL" id="AYKG01000001">
    <property type="protein sequence ID" value="ROO32788.1"/>
    <property type="molecule type" value="Genomic_DNA"/>
</dbReference>
<organism evidence="11 12">
    <name type="scientific">Salinisphaera japonica YTM-1</name>
    <dbReference type="NCBI Taxonomy" id="1209778"/>
    <lineage>
        <taxon>Bacteria</taxon>
        <taxon>Pseudomonadati</taxon>
        <taxon>Pseudomonadota</taxon>
        <taxon>Gammaproteobacteria</taxon>
        <taxon>Salinisphaerales</taxon>
        <taxon>Salinisphaeraceae</taxon>
        <taxon>Salinisphaera</taxon>
    </lineage>
</organism>
<evidence type="ECO:0000313" key="12">
    <source>
        <dbReference type="Proteomes" id="UP000285310"/>
    </source>
</evidence>
<keyword evidence="7 9" id="KW-1133">Transmembrane helix</keyword>
<keyword evidence="9" id="KW-1003">Cell membrane</keyword>
<feature type="transmembrane region" description="Helical" evidence="9">
    <location>
        <begin position="187"/>
        <end position="210"/>
    </location>
</feature>
<dbReference type="InterPro" id="IPR003557">
    <property type="entry name" value="Cyt_c_biogenesis_CcmC"/>
</dbReference>
<feature type="transmembrane region" description="Helical" evidence="9">
    <location>
        <begin position="50"/>
        <end position="73"/>
    </location>
</feature>
<feature type="transmembrane region" description="Helical" evidence="9">
    <location>
        <begin position="93"/>
        <end position="113"/>
    </location>
</feature>
<evidence type="ECO:0000256" key="9">
    <source>
        <dbReference type="RuleBase" id="RU364092"/>
    </source>
</evidence>
<protein>
    <recommendedName>
        <fullName evidence="4 9">Heme exporter protein C</fullName>
    </recommendedName>
    <alternativeName>
        <fullName evidence="9">Cytochrome c-type biogenesis protein</fullName>
    </alternativeName>
</protein>
<evidence type="ECO:0000256" key="7">
    <source>
        <dbReference type="ARBA" id="ARBA00022989"/>
    </source>
</evidence>
<feature type="transmembrane region" description="Helical" evidence="9">
    <location>
        <begin position="120"/>
        <end position="144"/>
    </location>
</feature>
<evidence type="ECO:0000256" key="8">
    <source>
        <dbReference type="ARBA" id="ARBA00023136"/>
    </source>
</evidence>
<gene>
    <name evidence="9" type="primary">ccmC</name>
    <name evidence="11" type="ORF">SAJA_00690</name>
</gene>
<evidence type="ECO:0000256" key="1">
    <source>
        <dbReference type="ARBA" id="ARBA00002442"/>
    </source>
</evidence>
<keyword evidence="9" id="KW-0813">Transport</keyword>
<dbReference type="PANTHER" id="PTHR30071">
    <property type="entry name" value="HEME EXPORTER PROTEIN C"/>
    <property type="match status" value="1"/>
</dbReference>
<evidence type="ECO:0000259" key="10">
    <source>
        <dbReference type="Pfam" id="PF01578"/>
    </source>
</evidence>
<comment type="subcellular location">
    <subcellularLocation>
        <location evidence="9">Cell inner membrane</location>
    </subcellularLocation>
    <subcellularLocation>
        <location evidence="2">Membrane</location>
        <topology evidence="2">Multi-pass membrane protein</topology>
    </subcellularLocation>
</comment>
<feature type="domain" description="Cytochrome c assembly protein" evidence="10">
    <location>
        <begin position="54"/>
        <end position="213"/>
    </location>
</feature>
<keyword evidence="9" id="KW-0997">Cell inner membrane</keyword>
<keyword evidence="6 9" id="KW-0201">Cytochrome c-type biogenesis</keyword>
<dbReference type="AlphaFoldDB" id="A0A423Q2P4"/>
<dbReference type="GO" id="GO:0017004">
    <property type="term" value="P:cytochrome complex assembly"/>
    <property type="evidence" value="ECO:0007669"/>
    <property type="project" value="UniProtKB-KW"/>
</dbReference>
<dbReference type="GO" id="GO:0020037">
    <property type="term" value="F:heme binding"/>
    <property type="evidence" value="ECO:0007669"/>
    <property type="project" value="InterPro"/>
</dbReference>
<keyword evidence="8 9" id="KW-0472">Membrane</keyword>
<dbReference type="InParanoid" id="A0A423Q2P4"/>